<keyword evidence="6 15" id="KW-0808">Transferase</keyword>
<evidence type="ECO:0000256" key="7">
    <source>
        <dbReference type="ARBA" id="ARBA00022695"/>
    </source>
</evidence>
<dbReference type="Pfam" id="PF21399">
    <property type="entry name" value="TERT_C"/>
    <property type="match status" value="1"/>
</dbReference>
<dbReference type="InterPro" id="IPR000477">
    <property type="entry name" value="RT_dom"/>
</dbReference>
<evidence type="ECO:0000313" key="18">
    <source>
        <dbReference type="EMBL" id="KJZ73514.1"/>
    </source>
</evidence>
<dbReference type="GO" id="GO:0070034">
    <property type="term" value="F:telomerase RNA binding"/>
    <property type="evidence" value="ECO:0007669"/>
    <property type="project" value="TreeGrafter"/>
</dbReference>
<evidence type="ECO:0000256" key="15">
    <source>
        <dbReference type="RuleBase" id="RU365061"/>
    </source>
</evidence>
<dbReference type="OrthoDB" id="289721at2759"/>
<evidence type="ECO:0000256" key="11">
    <source>
        <dbReference type="ARBA" id="ARBA00022918"/>
    </source>
</evidence>
<evidence type="ECO:0000256" key="2">
    <source>
        <dbReference type="ARBA" id="ARBA00008001"/>
    </source>
</evidence>
<dbReference type="GO" id="GO:0003720">
    <property type="term" value="F:telomerase activity"/>
    <property type="evidence" value="ECO:0007669"/>
    <property type="project" value="InterPro"/>
</dbReference>
<reference evidence="18 19" key="1">
    <citation type="journal article" date="2014" name="Genome Biol. Evol.">
        <title>Comparative genomics and transcriptomics analyses reveal divergent lifestyle features of nematode endoparasitic fungus Hirsutella minnesotensis.</title>
        <authorList>
            <person name="Lai Y."/>
            <person name="Liu K."/>
            <person name="Zhang X."/>
            <person name="Zhang X."/>
            <person name="Li K."/>
            <person name="Wang N."/>
            <person name="Shu C."/>
            <person name="Wu Y."/>
            <person name="Wang C."/>
            <person name="Bushley K.E."/>
            <person name="Xiang M."/>
            <person name="Liu X."/>
        </authorList>
    </citation>
    <scope>NUCLEOTIDE SEQUENCE [LARGE SCALE GENOMIC DNA]</scope>
    <source>
        <strain evidence="18 19">3608</strain>
    </source>
</reference>
<dbReference type="Pfam" id="PF00078">
    <property type="entry name" value="RVT_1"/>
    <property type="match status" value="1"/>
</dbReference>
<dbReference type="InterPro" id="IPR021891">
    <property type="entry name" value="Telomerase_RBD"/>
</dbReference>
<name>A0A0F8A4G0_9HYPO</name>
<dbReference type="GO" id="GO:0007004">
    <property type="term" value="P:telomere maintenance via telomerase"/>
    <property type="evidence" value="ECO:0007669"/>
    <property type="project" value="TreeGrafter"/>
</dbReference>
<keyword evidence="11 15" id="KW-0695">RNA-directed DNA polymerase</keyword>
<comment type="similarity">
    <text evidence="2 15">Belongs to the reverse transcriptase family. Telomerase subfamily.</text>
</comment>
<keyword evidence="19" id="KW-1185">Reference proteome</keyword>
<evidence type="ECO:0000256" key="1">
    <source>
        <dbReference type="ARBA" id="ARBA00004173"/>
    </source>
</evidence>
<keyword evidence="9 15" id="KW-0460">Magnesium</keyword>
<evidence type="ECO:0000313" key="19">
    <source>
        <dbReference type="Proteomes" id="UP000054481"/>
    </source>
</evidence>
<dbReference type="Gene3D" id="1.10.357.90">
    <property type="match status" value="1"/>
</dbReference>
<dbReference type="InterPro" id="IPR049139">
    <property type="entry name" value="TERT_C"/>
</dbReference>
<accession>A0A0F8A4G0</accession>
<comment type="function">
    <text evidence="15">Telomerase is a ribonucleoprotein enzyme essential for the replication of chromosome termini in most eukaryotes. It elongates telomeres. It is a reverse transcriptase that adds simple sequence repeats to chromosome ends by copying a template sequence within the RNA component of the enzyme.</text>
</comment>
<keyword evidence="10 15" id="KW-0779">Telomere</keyword>
<proteinExistence type="inferred from homology"/>
<evidence type="ECO:0000256" key="14">
    <source>
        <dbReference type="ARBA" id="ARBA00048173"/>
    </source>
</evidence>
<keyword evidence="8 15" id="KW-0479">Metal-binding</keyword>
<dbReference type="AlphaFoldDB" id="A0A0F8A4G0"/>
<dbReference type="InterPro" id="IPR003545">
    <property type="entry name" value="Telomerase_RT"/>
</dbReference>
<keyword evidence="13 15" id="KW-0539">Nucleus</keyword>
<dbReference type="PANTHER" id="PTHR12066">
    <property type="entry name" value="TELOMERASE REVERSE TRANSCRIPTASE"/>
    <property type="match status" value="1"/>
</dbReference>
<comment type="catalytic activity">
    <reaction evidence="14 15">
        <text>DNA(n) + a 2'-deoxyribonucleoside 5'-triphosphate = DNA(n+1) + diphosphate</text>
        <dbReference type="Rhea" id="RHEA:22508"/>
        <dbReference type="Rhea" id="RHEA-COMP:17339"/>
        <dbReference type="Rhea" id="RHEA-COMP:17340"/>
        <dbReference type="ChEBI" id="CHEBI:33019"/>
        <dbReference type="ChEBI" id="CHEBI:61560"/>
        <dbReference type="ChEBI" id="CHEBI:173112"/>
        <dbReference type="EC" id="2.7.7.49"/>
    </reaction>
</comment>
<evidence type="ECO:0000256" key="16">
    <source>
        <dbReference type="SAM" id="MobiDB-lite"/>
    </source>
</evidence>
<dbReference type="SUPFAM" id="SSF56672">
    <property type="entry name" value="DNA/RNA polymerases"/>
    <property type="match status" value="1"/>
</dbReference>
<keyword evidence="5 15" id="KW-0158">Chromosome</keyword>
<evidence type="ECO:0000256" key="10">
    <source>
        <dbReference type="ARBA" id="ARBA00022895"/>
    </source>
</evidence>
<dbReference type="EMBL" id="KQ030534">
    <property type="protein sequence ID" value="KJZ73514.1"/>
    <property type="molecule type" value="Genomic_DNA"/>
</dbReference>
<dbReference type="GO" id="GO:0000781">
    <property type="term" value="C:chromosome, telomeric region"/>
    <property type="evidence" value="ECO:0007669"/>
    <property type="project" value="UniProtKB-SubCell"/>
</dbReference>
<keyword evidence="12" id="KW-0496">Mitochondrion</keyword>
<dbReference type="EC" id="2.7.7.49" evidence="3 15"/>
<evidence type="ECO:0000256" key="6">
    <source>
        <dbReference type="ARBA" id="ARBA00022679"/>
    </source>
</evidence>
<sequence>MARGTKRKRCEHDALDGKPPSTGAARVTPVQRNLLQHCYPVVNTLREFVVGRLPKDSRLRRKKIAALGTREDCSESESSLARLLDTALVCAVNVRPKGDDNVFKQFLSFSQRPDDSYVSVSNGILASIEAQCEIIDFVVWLLFKRSKTRPSHLLCDGFRQGLGESALKSTTIPGICSLHPNPHVEALKQAPWPHLLALLGKSGHQIMIDLLVDCSLFVPVEAGFGNFYQLCGNPLSELDTPKRTISGVGGSEAAHRRPSDIIFASRLNFYARPALGAGGRLQPGFRSTHPLNTYPRVRQNAESGNESLTELLDEVNTIKIMMCVFPKQFGMHNVFISDSKPSKPVQSANKWEEHASWEQRVAAHFPVDKDSGKISLPKIPRRLRGSAKHLVQKLQILHARCSYAETLKHYCPTHLDKRERSAENSSKNGKAKSYASYPAVRDLELGMDESQQTDSRNPQPASTPVEQGQLVDLATPASCVSAFCQAVLSKLIPNEFWGSKDATGDNKAIFLRKVDHFIRLRRFESITLHELSQGLKVTELAWLQSPGHDDAKMSQTDSSKRHEILNEFLYFVFDSLLIPLIRGCFYVTESNTHRNEVFYFRHDVWKSIAESTMSSLNEDMYEELSMEQVHRILESRRRGYGQIRLLPKGNKFRLITNLRRKNTLRRKKPGGGYSMINLPSVNSTLGPIHAALKFEKDANGARLGSSLFSTGDVYRRLKDFKKTLGDERPRLYFAKMDVRAAFDTIPQAAVIQLMENILDKKSYTVAKHAEVQPGKLAGIESRNAVPCARRKWCSAARGNGPHEPLLERLNAPAPGGGKRNTVFVDNVVQNTYPAEYLRALMTQHIDCNLVRYGKRFFRQKRGIPQGSVLSSWLCNYFYADLELHKLSFLESPDCLLMRLIDDFLLITLDESKASRFVQVMHRGISEYGVEVNHKKTLVNFDVMVDGDAVPRVEGERGFPYCGMLIDHRSLAITKDPGQNEAATVSRSLTVDFGRFPGQNFQRKIIDAFKIQSHVIFFDTSHNSRASVLQSLENAFCESSRKMWAYIRCLPKSKRPSSVLVIETIVKVANVAYLVLSSKTRRVRQPLYQFAIRKGQVSAVAYSAFLEVLSKRQTGYSRVIAWLRKQTAKRTSGKPKLHGCQIVIPGSRGVQPSANSLDA</sequence>
<dbReference type="GO" id="GO:0005739">
    <property type="term" value="C:mitochondrion"/>
    <property type="evidence" value="ECO:0007669"/>
    <property type="project" value="UniProtKB-SubCell"/>
</dbReference>
<dbReference type="Gene3D" id="3.30.70.2630">
    <property type="match status" value="1"/>
</dbReference>
<dbReference type="PRINTS" id="PR01365">
    <property type="entry name" value="TELOMERASERT"/>
</dbReference>
<feature type="region of interest" description="Disordered" evidence="16">
    <location>
        <begin position="1"/>
        <end position="26"/>
    </location>
</feature>
<dbReference type="GO" id="GO:0046872">
    <property type="term" value="F:metal ion binding"/>
    <property type="evidence" value="ECO:0007669"/>
    <property type="project" value="UniProtKB-KW"/>
</dbReference>
<gene>
    <name evidence="18" type="ORF">HIM_07070</name>
</gene>
<dbReference type="Gene3D" id="1.10.132.70">
    <property type="match status" value="1"/>
</dbReference>
<dbReference type="PANTHER" id="PTHR12066:SF0">
    <property type="entry name" value="TELOMERASE REVERSE TRANSCRIPTASE"/>
    <property type="match status" value="1"/>
</dbReference>
<evidence type="ECO:0000256" key="12">
    <source>
        <dbReference type="ARBA" id="ARBA00023128"/>
    </source>
</evidence>
<dbReference type="PROSITE" id="PS50878">
    <property type="entry name" value="RT_POL"/>
    <property type="match status" value="1"/>
</dbReference>
<dbReference type="GO" id="GO:0000333">
    <property type="term" value="C:telomerase catalytic core complex"/>
    <property type="evidence" value="ECO:0007669"/>
    <property type="project" value="TreeGrafter"/>
</dbReference>
<comment type="subcellular location">
    <subcellularLocation>
        <location evidence="1">Mitochondrion</location>
    </subcellularLocation>
    <subcellularLocation>
        <location evidence="15">Nucleus</location>
    </subcellularLocation>
    <subcellularLocation>
        <location evidence="15">Chromosome</location>
        <location evidence="15">Telomere</location>
    </subcellularLocation>
</comment>
<dbReference type="Pfam" id="PF12009">
    <property type="entry name" value="Telomerase_RBD"/>
    <property type="match status" value="1"/>
</dbReference>
<evidence type="ECO:0000256" key="8">
    <source>
        <dbReference type="ARBA" id="ARBA00022723"/>
    </source>
</evidence>
<dbReference type="SMART" id="SM00975">
    <property type="entry name" value="Telomerase_RBD"/>
    <property type="match status" value="1"/>
</dbReference>
<evidence type="ECO:0000256" key="4">
    <source>
        <dbReference type="ARBA" id="ARBA00016182"/>
    </source>
</evidence>
<dbReference type="GO" id="GO:0042162">
    <property type="term" value="F:telomeric DNA binding"/>
    <property type="evidence" value="ECO:0007669"/>
    <property type="project" value="TreeGrafter"/>
</dbReference>
<evidence type="ECO:0000256" key="3">
    <source>
        <dbReference type="ARBA" id="ARBA00012493"/>
    </source>
</evidence>
<evidence type="ECO:0000256" key="9">
    <source>
        <dbReference type="ARBA" id="ARBA00022842"/>
    </source>
</evidence>
<evidence type="ECO:0000256" key="13">
    <source>
        <dbReference type="ARBA" id="ARBA00023242"/>
    </source>
</evidence>
<feature type="domain" description="Reverse transcriptase" evidence="17">
    <location>
        <begin position="627"/>
        <end position="965"/>
    </location>
</feature>
<dbReference type="Proteomes" id="UP000054481">
    <property type="component" value="Unassembled WGS sequence"/>
</dbReference>
<evidence type="ECO:0000256" key="5">
    <source>
        <dbReference type="ARBA" id="ARBA00022454"/>
    </source>
</evidence>
<evidence type="ECO:0000259" key="17">
    <source>
        <dbReference type="PROSITE" id="PS50878"/>
    </source>
</evidence>
<protein>
    <recommendedName>
        <fullName evidence="4 15">Telomerase reverse transcriptase</fullName>
        <ecNumber evidence="3 15">2.7.7.49</ecNumber>
    </recommendedName>
    <alternativeName>
        <fullName evidence="15">Telomerase catalytic subunit</fullName>
    </alternativeName>
</protein>
<organism evidence="18 19">
    <name type="scientific">Hirsutella minnesotensis 3608</name>
    <dbReference type="NCBI Taxonomy" id="1043627"/>
    <lineage>
        <taxon>Eukaryota</taxon>
        <taxon>Fungi</taxon>
        <taxon>Dikarya</taxon>
        <taxon>Ascomycota</taxon>
        <taxon>Pezizomycotina</taxon>
        <taxon>Sordariomycetes</taxon>
        <taxon>Hypocreomycetidae</taxon>
        <taxon>Hypocreales</taxon>
        <taxon>Ophiocordycipitaceae</taxon>
        <taxon>Hirsutella</taxon>
    </lineage>
</organism>
<keyword evidence="7 15" id="KW-0548">Nucleotidyltransferase</keyword>
<dbReference type="InterPro" id="IPR043502">
    <property type="entry name" value="DNA/RNA_pol_sf"/>
</dbReference>
<dbReference type="CDD" id="cd01648">
    <property type="entry name" value="TERT"/>
    <property type="match status" value="1"/>
</dbReference>